<gene>
    <name evidence="2" type="ORF">S06H3_20489</name>
</gene>
<evidence type="ECO:0000313" key="2">
    <source>
        <dbReference type="EMBL" id="GAI14471.1"/>
    </source>
</evidence>
<dbReference type="AlphaFoldDB" id="X1M8R9"/>
<feature type="transmembrane region" description="Helical" evidence="1">
    <location>
        <begin position="12"/>
        <end position="31"/>
    </location>
</feature>
<proteinExistence type="predicted"/>
<evidence type="ECO:0000256" key="1">
    <source>
        <dbReference type="SAM" id="Phobius"/>
    </source>
</evidence>
<organism evidence="2">
    <name type="scientific">marine sediment metagenome</name>
    <dbReference type="NCBI Taxonomy" id="412755"/>
    <lineage>
        <taxon>unclassified sequences</taxon>
        <taxon>metagenomes</taxon>
        <taxon>ecological metagenomes</taxon>
    </lineage>
</organism>
<dbReference type="PROSITE" id="PS51257">
    <property type="entry name" value="PROKAR_LIPOPROTEIN"/>
    <property type="match status" value="1"/>
</dbReference>
<sequence>MNKRLKDTLLNISYFLLGVMGGVALACILEWQFTKQMEKRGYVLEYYWRKVND</sequence>
<keyword evidence="1" id="KW-0812">Transmembrane</keyword>
<accession>X1M8R9</accession>
<dbReference type="EMBL" id="BARV01010616">
    <property type="protein sequence ID" value="GAI14471.1"/>
    <property type="molecule type" value="Genomic_DNA"/>
</dbReference>
<comment type="caution">
    <text evidence="2">The sequence shown here is derived from an EMBL/GenBank/DDBJ whole genome shotgun (WGS) entry which is preliminary data.</text>
</comment>
<keyword evidence="1" id="KW-0472">Membrane</keyword>
<keyword evidence="1" id="KW-1133">Transmembrane helix</keyword>
<reference evidence="2" key="1">
    <citation type="journal article" date="2014" name="Front. Microbiol.">
        <title>High frequency of phylogenetically diverse reductive dehalogenase-homologous genes in deep subseafloor sedimentary metagenomes.</title>
        <authorList>
            <person name="Kawai M."/>
            <person name="Futagami T."/>
            <person name="Toyoda A."/>
            <person name="Takaki Y."/>
            <person name="Nishi S."/>
            <person name="Hori S."/>
            <person name="Arai W."/>
            <person name="Tsubouchi T."/>
            <person name="Morono Y."/>
            <person name="Uchiyama I."/>
            <person name="Ito T."/>
            <person name="Fujiyama A."/>
            <person name="Inagaki F."/>
            <person name="Takami H."/>
        </authorList>
    </citation>
    <scope>NUCLEOTIDE SEQUENCE</scope>
    <source>
        <strain evidence="2">Expedition CK06-06</strain>
    </source>
</reference>
<name>X1M8R9_9ZZZZ</name>
<protein>
    <submittedName>
        <fullName evidence="2">Uncharacterized protein</fullName>
    </submittedName>
</protein>